<evidence type="ECO:0000259" key="1">
    <source>
        <dbReference type="Pfam" id="PF13480"/>
    </source>
</evidence>
<evidence type="ECO:0000313" key="2">
    <source>
        <dbReference type="EMBL" id="MBD1544860.1"/>
    </source>
</evidence>
<reference evidence="2" key="1">
    <citation type="submission" date="2020-05" db="EMBL/GenBank/DDBJ databases">
        <title>Identification of trans-AT polyketide cluster in two marine bacteria, producers of a novel glutaramide-containing polyketide sesbanimide D and analogs.</title>
        <authorList>
            <person name="Kacar D."/>
            <person name="Rodriguez P."/>
            <person name="Canedo L."/>
            <person name="Gonzalez E."/>
            <person name="Galan B."/>
            <person name="De La Calle F."/>
            <person name="Garcia J.L."/>
        </authorList>
    </citation>
    <scope>NUCLEOTIDE SEQUENCE</scope>
    <source>
        <strain evidence="2">PHM038</strain>
    </source>
</reference>
<evidence type="ECO:0000313" key="3">
    <source>
        <dbReference type="Proteomes" id="UP000598467"/>
    </source>
</evidence>
<organism evidence="2 3">
    <name type="scientific">Roseibium aggregatum</name>
    <dbReference type="NCBI Taxonomy" id="187304"/>
    <lineage>
        <taxon>Bacteria</taxon>
        <taxon>Pseudomonadati</taxon>
        <taxon>Pseudomonadota</taxon>
        <taxon>Alphaproteobacteria</taxon>
        <taxon>Hyphomicrobiales</taxon>
        <taxon>Stappiaceae</taxon>
        <taxon>Roseibium</taxon>
    </lineage>
</organism>
<dbReference type="Pfam" id="PF13480">
    <property type="entry name" value="Acetyltransf_6"/>
    <property type="match status" value="1"/>
</dbReference>
<sequence length="373" mass="41900">MLAALKKNSRQNLGANFFVTRHDQPTLAVLKDLWSSMPGGPVSTPFQSPHVLHAIQAERASSKRIFSVFSIRRQDDTHPLMLVPLMTIDRGFCKVATMADLDVVDINAPVLAKEQPIRKCEYDCIVDVILENLTDVDLFDAFNLPEKIGGLDNPFFHSSRMEKWKDVLALSLDGEQSRAQLKTKSVFKEAKRKGRKLAEQGVEFSEIKTATEREKALLSLMEYKRRHLRAAGITRDPWSEKQERFFKNVVAGDCDGTTQTVLLALKRHDETIAAALSFVSDSEFHGSLISMGDGSWHRYSPGSVLICKTIEWARERGIRQFYFGPGSHGYKKHFGAQAYPLGRILVPLTAKGHSYMALKALKRAGNQLIQTVK</sequence>
<comment type="caution">
    <text evidence="2">The sequence shown here is derived from an EMBL/GenBank/DDBJ whole genome shotgun (WGS) entry which is preliminary data.</text>
</comment>
<dbReference type="EMBL" id="JABFCZ010000001">
    <property type="protein sequence ID" value="MBD1544860.1"/>
    <property type="molecule type" value="Genomic_DNA"/>
</dbReference>
<dbReference type="InterPro" id="IPR038740">
    <property type="entry name" value="BioF2-like_GNAT_dom"/>
</dbReference>
<dbReference type="Proteomes" id="UP000598467">
    <property type="component" value="Unassembled WGS sequence"/>
</dbReference>
<feature type="domain" description="BioF2-like acetyltransferase" evidence="1">
    <location>
        <begin position="186"/>
        <end position="332"/>
    </location>
</feature>
<proteinExistence type="predicted"/>
<dbReference type="SUPFAM" id="SSF55729">
    <property type="entry name" value="Acyl-CoA N-acyltransferases (Nat)"/>
    <property type="match status" value="1"/>
</dbReference>
<name>A0A926NVG7_9HYPH</name>
<dbReference type="RefSeq" id="WP_190289523.1">
    <property type="nucleotide sequence ID" value="NZ_JABFCZ010000001.1"/>
</dbReference>
<gene>
    <name evidence="2" type="ORF">HK439_01180</name>
</gene>
<dbReference type="InterPro" id="IPR016181">
    <property type="entry name" value="Acyl_CoA_acyltransferase"/>
</dbReference>
<dbReference type="AlphaFoldDB" id="A0A926NVG7"/>
<protein>
    <submittedName>
        <fullName evidence="2">GNAT family N-acetyltransferase</fullName>
    </submittedName>
</protein>
<dbReference type="Gene3D" id="3.40.630.30">
    <property type="match status" value="1"/>
</dbReference>
<accession>A0A926NVG7</accession>